<comment type="caution">
    <text evidence="2">The sequence shown here is derived from an EMBL/GenBank/DDBJ whole genome shotgun (WGS) entry which is preliminary data.</text>
</comment>
<dbReference type="Gene3D" id="3.30.1540.10">
    <property type="entry name" value="formyl-coa transferase, domain 3"/>
    <property type="match status" value="1"/>
</dbReference>
<evidence type="ECO:0000313" key="3">
    <source>
        <dbReference type="Proteomes" id="UP000569329"/>
    </source>
</evidence>
<dbReference type="PANTHER" id="PTHR48207">
    <property type="entry name" value="SUCCINATE--HYDROXYMETHYLGLUTARATE COA-TRANSFERASE"/>
    <property type="match status" value="1"/>
</dbReference>
<keyword evidence="3" id="KW-1185">Reference proteome</keyword>
<protein>
    <submittedName>
        <fullName evidence="2">Crotonobetainyl-CoA:carnitine CoA-transferase CaiB-like acyl-CoA transferase</fullName>
    </submittedName>
</protein>
<dbReference type="InterPro" id="IPR050483">
    <property type="entry name" value="CoA-transferase_III_domain"/>
</dbReference>
<keyword evidence="1 2" id="KW-0808">Transferase</keyword>
<reference evidence="2 3" key="1">
    <citation type="submission" date="2020-07" db="EMBL/GenBank/DDBJ databases">
        <title>Sequencing the genomes of 1000 actinobacteria strains.</title>
        <authorList>
            <person name="Klenk H.-P."/>
        </authorList>
    </citation>
    <scope>NUCLEOTIDE SEQUENCE [LARGE SCALE GENOMIC DNA]</scope>
    <source>
        <strain evidence="2 3">DSM 45975</strain>
    </source>
</reference>
<organism evidence="2 3">
    <name type="scientific">Halosaccharopolyspora lacisalsi</name>
    <dbReference type="NCBI Taxonomy" id="1000566"/>
    <lineage>
        <taxon>Bacteria</taxon>
        <taxon>Bacillati</taxon>
        <taxon>Actinomycetota</taxon>
        <taxon>Actinomycetes</taxon>
        <taxon>Pseudonocardiales</taxon>
        <taxon>Pseudonocardiaceae</taxon>
        <taxon>Halosaccharopolyspora</taxon>
    </lineage>
</organism>
<accession>A0A839DXV2</accession>
<dbReference type="InterPro" id="IPR044855">
    <property type="entry name" value="CoA-Trfase_III_dom3_sf"/>
</dbReference>
<dbReference type="SUPFAM" id="SSF89796">
    <property type="entry name" value="CoA-transferase family III (CaiB/BaiF)"/>
    <property type="match status" value="1"/>
</dbReference>
<proteinExistence type="predicted"/>
<evidence type="ECO:0000256" key="1">
    <source>
        <dbReference type="ARBA" id="ARBA00022679"/>
    </source>
</evidence>
<dbReference type="Pfam" id="PF02515">
    <property type="entry name" value="CoA_transf_3"/>
    <property type="match status" value="1"/>
</dbReference>
<dbReference type="Proteomes" id="UP000569329">
    <property type="component" value="Unassembled WGS sequence"/>
</dbReference>
<dbReference type="AlphaFoldDB" id="A0A839DXV2"/>
<dbReference type="Gene3D" id="3.40.50.10540">
    <property type="entry name" value="Crotonobetainyl-coa:carnitine coa-transferase, domain 1"/>
    <property type="match status" value="1"/>
</dbReference>
<dbReference type="EMBL" id="JACGWZ010000001">
    <property type="protein sequence ID" value="MBA8824195.1"/>
    <property type="molecule type" value="Genomic_DNA"/>
</dbReference>
<dbReference type="GO" id="GO:0008410">
    <property type="term" value="F:CoA-transferase activity"/>
    <property type="evidence" value="ECO:0007669"/>
    <property type="project" value="TreeGrafter"/>
</dbReference>
<name>A0A839DXV2_9PSEU</name>
<gene>
    <name evidence="2" type="ORF">FHX42_001524</name>
</gene>
<dbReference type="RefSeq" id="WP_182543334.1">
    <property type="nucleotide sequence ID" value="NZ_JACGWZ010000001.1"/>
</dbReference>
<sequence length="409" mass="43438">MPALDGIRVVDLTRYLSGPTLTMLLADLGAEVIKVESTPSGDPARQSGPFHESESVYYMASNRNKQSLAIDVRSPEGREILRELIAGADVFVENFRPGTAESMGLDHETLGALNPELVHVSVTGFGSKPPGDSMLGFDQIAQAMSGLMSVTGTEQTGPLRAGIAVADSATGVFGAVGVLAALLQRERTGQGARVESSLMESMLSLMSYQAQKYLSLGTVAGQDGNDHPIMFPQGTFATGEGGAITLACGNEKMWHKLCATLSLDDYAEDARFADNASRMAHRVELRGLIEDALSARGTQEWIELLGPAGIPCAPVLNLEQALTHPVTESLSMVEEVDHTSLGTMRVLGQPVKVAGTEQGWLRGAPPLLGEHTREVLSAAGYSTEQIEQWTARGIVQQSGAPEGDHDDAR</sequence>
<dbReference type="InterPro" id="IPR023606">
    <property type="entry name" value="CoA-Trfase_III_dom_1_sf"/>
</dbReference>
<evidence type="ECO:0000313" key="2">
    <source>
        <dbReference type="EMBL" id="MBA8824195.1"/>
    </source>
</evidence>
<dbReference type="InterPro" id="IPR003673">
    <property type="entry name" value="CoA-Trfase_fam_III"/>
</dbReference>
<dbReference type="PANTHER" id="PTHR48207:SF3">
    <property type="entry name" value="SUCCINATE--HYDROXYMETHYLGLUTARATE COA-TRANSFERASE"/>
    <property type="match status" value="1"/>
</dbReference>